<dbReference type="Proteomes" id="UP000306954">
    <property type="component" value="Unassembled WGS sequence"/>
</dbReference>
<proteinExistence type="predicted"/>
<name>A0A4T0JL81_WALIC</name>
<evidence type="ECO:0000313" key="3">
    <source>
        <dbReference type="Proteomes" id="UP000306954"/>
    </source>
</evidence>
<comment type="caution">
    <text evidence="2">The sequence shown here is derived from an EMBL/GenBank/DDBJ whole genome shotgun (WGS) entry which is preliminary data.</text>
</comment>
<gene>
    <name evidence="2" type="ORF">E3P90_03504</name>
</gene>
<keyword evidence="1" id="KW-0472">Membrane</keyword>
<organism evidence="2 3">
    <name type="scientific">Wallemia ichthyophaga</name>
    <dbReference type="NCBI Taxonomy" id="245174"/>
    <lineage>
        <taxon>Eukaryota</taxon>
        <taxon>Fungi</taxon>
        <taxon>Dikarya</taxon>
        <taxon>Basidiomycota</taxon>
        <taxon>Wallemiomycotina</taxon>
        <taxon>Wallemiomycetes</taxon>
        <taxon>Wallemiales</taxon>
        <taxon>Wallemiaceae</taxon>
        <taxon>Wallemia</taxon>
    </lineage>
</organism>
<protein>
    <submittedName>
        <fullName evidence="2">Uncharacterized protein</fullName>
    </submittedName>
</protein>
<dbReference type="Gene3D" id="3.40.50.11350">
    <property type="match status" value="1"/>
</dbReference>
<dbReference type="OMA" id="YYARDYS"/>
<keyword evidence="1" id="KW-1133">Transmembrane helix</keyword>
<sequence length="606" mass="67779">MASRSTINANNYEQQDEEAGEGYAMLPNASSHAPGYSPLSGAAANSRKQWGKKSKALVFVGLSFVFGFIIHVAYTLATNFTSNSAKIPPYPSNGDLVHDSESGHLSSDPMAVVAGHSKYKSKEQVKELVDSSKGYFVRDYSVWLGWNNVRYIIETTLLHAQILNRTAVLPSYVYARACEFDQATCGAFAVQVNRGKAIGTGQWDDLPEAEQQGWKIPLGAMIDLDHLSHTYKNFITLDDYFDVEGLPADIIAMNGQWQQYYNKDNSYHVIENDDWDPKEIVRVDRVGEPPISDPQAVPEGLTPAKMEEMFGEESVQDLSYLRIVLQSRGFKMPDDPAGAFAALGYRLMYTYDKVGGMDFLKSPINPIARVAKESSLRGLYEDGHDEEAKIFHVQGEIHLYRPPGSVHFTSKGARNDFKKIILQDMRPLPRLYQLAAIIDERMREKNDGRAWTAAHLRRGDFESQGWAMEANFNDHLDRIKDHLNSGIQMINKNPKYLHKISGSNDSPKMPQQGDYFYIGTDERNATNLEYVRSQGGVLLSDIVTPTDRDELGPIALYTDVLSLLEQLIMANSAYFYGFALSSVAGGVVNLRTAEKYNPKTALIDSF</sequence>
<dbReference type="AlphaFoldDB" id="A0A4T0JL81"/>
<accession>A0A4T0JL81</accession>
<keyword evidence="1" id="KW-0812">Transmembrane</keyword>
<reference evidence="2 3" key="1">
    <citation type="submission" date="2019-03" db="EMBL/GenBank/DDBJ databases">
        <title>Sequencing 23 genomes of Wallemia ichthyophaga.</title>
        <authorList>
            <person name="Gostincar C."/>
        </authorList>
    </citation>
    <scope>NUCLEOTIDE SEQUENCE [LARGE SCALE GENOMIC DNA]</scope>
    <source>
        <strain evidence="2 3">EXF-8621</strain>
    </source>
</reference>
<feature type="transmembrane region" description="Helical" evidence="1">
    <location>
        <begin position="56"/>
        <end position="77"/>
    </location>
</feature>
<dbReference type="EMBL" id="SPOF01000050">
    <property type="protein sequence ID" value="TIB08874.1"/>
    <property type="molecule type" value="Genomic_DNA"/>
</dbReference>
<dbReference type="CDD" id="cd11296">
    <property type="entry name" value="O-FucT_like"/>
    <property type="match status" value="1"/>
</dbReference>
<evidence type="ECO:0000313" key="2">
    <source>
        <dbReference type="EMBL" id="TIB08874.1"/>
    </source>
</evidence>
<evidence type="ECO:0000256" key="1">
    <source>
        <dbReference type="SAM" id="Phobius"/>
    </source>
</evidence>